<accession>A0ABW9U185</accession>
<dbReference type="Pfam" id="PF01757">
    <property type="entry name" value="Acyl_transf_3"/>
    <property type="match status" value="1"/>
</dbReference>
<dbReference type="GO" id="GO:0016746">
    <property type="term" value="F:acyltransferase activity"/>
    <property type="evidence" value="ECO:0007669"/>
    <property type="project" value="UniProtKB-KW"/>
</dbReference>
<protein>
    <submittedName>
        <fullName evidence="5">Acyltransferase family protein</fullName>
    </submittedName>
</protein>
<dbReference type="RefSeq" id="WP_157317939.1">
    <property type="nucleotide sequence ID" value="NZ_WSEM01000004.1"/>
</dbReference>
<evidence type="ECO:0000256" key="1">
    <source>
        <dbReference type="ARBA" id="ARBA00004370"/>
    </source>
</evidence>
<feature type="transmembrane region" description="Helical" evidence="3">
    <location>
        <begin position="243"/>
        <end position="265"/>
    </location>
</feature>
<dbReference type="InterPro" id="IPR002656">
    <property type="entry name" value="Acyl_transf_3_dom"/>
</dbReference>
<feature type="transmembrane region" description="Helical" evidence="3">
    <location>
        <begin position="12"/>
        <end position="30"/>
    </location>
</feature>
<keyword evidence="5" id="KW-0012">Acyltransferase</keyword>
<feature type="transmembrane region" description="Helical" evidence="3">
    <location>
        <begin position="314"/>
        <end position="333"/>
    </location>
</feature>
<organism evidence="5 6">
    <name type="scientific">Paenibacillus anseongense</name>
    <dbReference type="NCBI Taxonomy" id="2682845"/>
    <lineage>
        <taxon>Bacteria</taxon>
        <taxon>Bacillati</taxon>
        <taxon>Bacillota</taxon>
        <taxon>Bacilli</taxon>
        <taxon>Bacillales</taxon>
        <taxon>Paenibacillaceae</taxon>
        <taxon>Paenibacillus</taxon>
    </lineage>
</organism>
<feature type="domain" description="Acyltransferase 3" evidence="4">
    <location>
        <begin position="6"/>
        <end position="358"/>
    </location>
</feature>
<gene>
    <name evidence="5" type="ORF">GON05_04190</name>
</gene>
<evidence type="ECO:0000313" key="5">
    <source>
        <dbReference type="EMBL" id="MVQ33844.1"/>
    </source>
</evidence>
<feature type="transmembrane region" description="Helical" evidence="3">
    <location>
        <begin position="87"/>
        <end position="106"/>
    </location>
</feature>
<feature type="transmembrane region" description="Helical" evidence="3">
    <location>
        <begin position="176"/>
        <end position="194"/>
    </location>
</feature>
<keyword evidence="3" id="KW-1133">Transmembrane helix</keyword>
<keyword evidence="6" id="KW-1185">Reference proteome</keyword>
<sequence>MHSRYDELDSLRGLAALAVMMLHFYGIFSFDQTIKFLIEYSPLRIFISGGEAVILFFVLSGFVLSLPYYNNKQSNYLPFIVKRVFRIYIPYIVAMIGAIICKELFYHGKIYGLSGYFNSFWNLPISSQLLKEHLILIGTFLSNLDPVVWSLVHEMRISIIFPILMYILIKLSWKKGIGLALSFSLASVILFTLFKYDVSTATGTELVATINYTGMFIFGALLARHREFIQNKFMGFSVKHKVLLFVLGLMMYAYLHPSFAIKMFIFHNIDLFYRTVIDSWAVTFGAAILIITAMSSSLFSRILRNKVINHLGKVSYSFYLIHVIILYACVHALHRTISVWAICLIAFFLTIIVSSIMYTLVEKPSMILGKLLFNKNMKVKRLPKSMFEKKVGQENNNTI</sequence>
<keyword evidence="3" id="KW-0472">Membrane</keyword>
<proteinExistence type="inferred from homology"/>
<evidence type="ECO:0000259" key="4">
    <source>
        <dbReference type="Pfam" id="PF01757"/>
    </source>
</evidence>
<evidence type="ECO:0000256" key="3">
    <source>
        <dbReference type="SAM" id="Phobius"/>
    </source>
</evidence>
<feature type="transmembrane region" description="Helical" evidence="3">
    <location>
        <begin position="45"/>
        <end position="66"/>
    </location>
</feature>
<feature type="transmembrane region" description="Helical" evidence="3">
    <location>
        <begin position="271"/>
        <end position="293"/>
    </location>
</feature>
<keyword evidence="5" id="KW-0808">Transferase</keyword>
<dbReference type="PANTHER" id="PTHR23028">
    <property type="entry name" value="ACETYLTRANSFERASE"/>
    <property type="match status" value="1"/>
</dbReference>
<comment type="caution">
    <text evidence="5">The sequence shown here is derived from an EMBL/GenBank/DDBJ whole genome shotgun (WGS) entry which is preliminary data.</text>
</comment>
<feature type="transmembrane region" description="Helical" evidence="3">
    <location>
        <begin position="206"/>
        <end position="223"/>
    </location>
</feature>
<evidence type="ECO:0000313" key="6">
    <source>
        <dbReference type="Proteomes" id="UP000467637"/>
    </source>
</evidence>
<dbReference type="Proteomes" id="UP000467637">
    <property type="component" value="Unassembled WGS sequence"/>
</dbReference>
<dbReference type="PANTHER" id="PTHR23028:SF53">
    <property type="entry name" value="ACYL_TRANSF_3 DOMAIN-CONTAINING PROTEIN"/>
    <property type="match status" value="1"/>
</dbReference>
<dbReference type="InterPro" id="IPR050879">
    <property type="entry name" value="Acyltransferase_3"/>
</dbReference>
<name>A0ABW9U185_9BACL</name>
<comment type="subcellular location">
    <subcellularLocation>
        <location evidence="1">Membrane</location>
    </subcellularLocation>
</comment>
<evidence type="ECO:0000256" key="2">
    <source>
        <dbReference type="ARBA" id="ARBA00007400"/>
    </source>
</evidence>
<feature type="transmembrane region" description="Helical" evidence="3">
    <location>
        <begin position="339"/>
        <end position="361"/>
    </location>
</feature>
<keyword evidence="3" id="KW-0812">Transmembrane</keyword>
<reference evidence="5 6" key="1">
    <citation type="submission" date="2019-12" db="EMBL/GenBank/DDBJ databases">
        <authorList>
            <person name="Huq M.A."/>
        </authorList>
    </citation>
    <scope>NUCLEOTIDE SEQUENCE [LARGE SCALE GENOMIC DNA]</scope>
    <source>
        <strain evidence="5 6">MAH-34</strain>
    </source>
</reference>
<dbReference type="EMBL" id="WSEM01000004">
    <property type="protein sequence ID" value="MVQ33844.1"/>
    <property type="molecule type" value="Genomic_DNA"/>
</dbReference>
<feature type="transmembrane region" description="Helical" evidence="3">
    <location>
        <begin position="147"/>
        <end position="169"/>
    </location>
</feature>
<comment type="similarity">
    <text evidence="2">Belongs to the acyltransferase 3 family.</text>
</comment>